<keyword evidence="3" id="KW-1185">Reference proteome</keyword>
<organism evidence="2 3">
    <name type="scientific">Tetrapisispora phaffii (strain ATCC 24235 / CBS 4417 / NBRC 1672 / NRRL Y-8282 / UCD 70-5)</name>
    <name type="common">Yeast</name>
    <name type="synonym">Fabospora phaffii</name>
    <dbReference type="NCBI Taxonomy" id="1071381"/>
    <lineage>
        <taxon>Eukaryota</taxon>
        <taxon>Fungi</taxon>
        <taxon>Dikarya</taxon>
        <taxon>Ascomycota</taxon>
        <taxon>Saccharomycotina</taxon>
        <taxon>Saccharomycetes</taxon>
        <taxon>Saccharomycetales</taxon>
        <taxon>Saccharomycetaceae</taxon>
        <taxon>Tetrapisispora</taxon>
    </lineage>
</organism>
<reference evidence="2 3" key="1">
    <citation type="journal article" date="2011" name="Proc. Natl. Acad. Sci. U.S.A.">
        <title>Evolutionary erosion of yeast sex chromosomes by mating-type switching accidents.</title>
        <authorList>
            <person name="Gordon J.L."/>
            <person name="Armisen D."/>
            <person name="Proux-Wera E."/>
            <person name="Oheigeartaigh S.S."/>
            <person name="Byrne K.P."/>
            <person name="Wolfe K.H."/>
        </authorList>
    </citation>
    <scope>NUCLEOTIDE SEQUENCE [LARGE SCALE GENOMIC DNA]</scope>
    <source>
        <strain evidence="3">ATCC 24235 / CBS 4417 / NBRC 1672 / NRRL Y-8282 / UCD 70-5</strain>
    </source>
</reference>
<accession>G8BZP5</accession>
<feature type="compositionally biased region" description="Low complexity" evidence="1">
    <location>
        <begin position="173"/>
        <end position="191"/>
    </location>
</feature>
<evidence type="ECO:0000256" key="1">
    <source>
        <dbReference type="SAM" id="MobiDB-lite"/>
    </source>
</evidence>
<dbReference type="KEGG" id="tpf:TPHA_0L00160"/>
<feature type="region of interest" description="Disordered" evidence="1">
    <location>
        <begin position="173"/>
        <end position="200"/>
    </location>
</feature>
<sequence>MFFSWSGGVCLFRRRGWRVTEINIHQKTKFKERSLVSVVGGICIPSRSSVTRVSRADYCQSHIEKGKWTRMPFCNTLKWMVVYGFFKGGVVFSDLAHTFTCRHATDINLGNRITNSITGNMHSGENRTKNCRKHPARSKGAQTTPDSRTELADAEVGNGFPLPQLLLRSVIGSSGKSSASPATTRSRARISIGKQRYEMS</sequence>
<dbReference type="HOGENOM" id="CLU_1367061_0_0_1"/>
<evidence type="ECO:0000313" key="2">
    <source>
        <dbReference type="EMBL" id="CCE65373.1"/>
    </source>
</evidence>
<dbReference type="GeneID" id="11531681"/>
<name>G8BZP5_TETPH</name>
<dbReference type="AlphaFoldDB" id="G8BZP5"/>
<evidence type="ECO:0000313" key="3">
    <source>
        <dbReference type="Proteomes" id="UP000005666"/>
    </source>
</evidence>
<dbReference type="Proteomes" id="UP000005666">
    <property type="component" value="Chromosome 12"/>
</dbReference>
<gene>
    <name evidence="2" type="primary">TPHA0L00160</name>
    <name evidence="2" type="ordered locus">TPHA_0L00160</name>
</gene>
<proteinExistence type="predicted"/>
<dbReference type="RefSeq" id="XP_003687807.1">
    <property type="nucleotide sequence ID" value="XM_003687759.1"/>
</dbReference>
<dbReference type="EMBL" id="HE612867">
    <property type="protein sequence ID" value="CCE65373.1"/>
    <property type="molecule type" value="Genomic_DNA"/>
</dbReference>
<feature type="region of interest" description="Disordered" evidence="1">
    <location>
        <begin position="118"/>
        <end position="149"/>
    </location>
</feature>
<protein>
    <submittedName>
        <fullName evidence="2">Uncharacterized protein</fullName>
    </submittedName>
</protein>